<proteinExistence type="predicted"/>
<feature type="region of interest" description="Disordered" evidence="1">
    <location>
        <begin position="47"/>
        <end position="97"/>
    </location>
</feature>
<dbReference type="Proteomes" id="UP000325286">
    <property type="component" value="Chromosome"/>
</dbReference>
<name>A0A5B9QXJ1_9BACT</name>
<dbReference type="InterPro" id="IPR015223">
    <property type="entry name" value="MipZ"/>
</dbReference>
<dbReference type="InterPro" id="IPR027417">
    <property type="entry name" value="P-loop_NTPase"/>
</dbReference>
<evidence type="ECO:0000256" key="1">
    <source>
        <dbReference type="SAM" id="MobiDB-lite"/>
    </source>
</evidence>
<dbReference type="Pfam" id="PF09140">
    <property type="entry name" value="MipZ"/>
    <property type="match status" value="1"/>
</dbReference>
<dbReference type="GO" id="GO:0004713">
    <property type="term" value="F:protein tyrosine kinase activity"/>
    <property type="evidence" value="ECO:0007669"/>
    <property type="project" value="TreeGrafter"/>
</dbReference>
<dbReference type="Gene3D" id="3.40.50.300">
    <property type="entry name" value="P-loop containing nucleotide triphosphate hydrolases"/>
    <property type="match status" value="1"/>
</dbReference>
<organism evidence="2 3">
    <name type="scientific">Roseimaritima ulvae</name>
    <dbReference type="NCBI Taxonomy" id="980254"/>
    <lineage>
        <taxon>Bacteria</taxon>
        <taxon>Pseudomonadati</taxon>
        <taxon>Planctomycetota</taxon>
        <taxon>Planctomycetia</taxon>
        <taxon>Pirellulales</taxon>
        <taxon>Pirellulaceae</taxon>
        <taxon>Roseimaritima</taxon>
    </lineage>
</organism>
<dbReference type="RefSeq" id="WP_068140930.1">
    <property type="nucleotide sequence ID" value="NZ_CP042914.1"/>
</dbReference>
<dbReference type="GO" id="GO:0005886">
    <property type="term" value="C:plasma membrane"/>
    <property type="evidence" value="ECO:0007669"/>
    <property type="project" value="TreeGrafter"/>
</dbReference>
<gene>
    <name evidence="2" type="ORF">UC8_57910</name>
</gene>
<sequence length="456" mass="46887">MSKIDKAFVKAFAKERPQASEPESASGAVDLAALGMSSFWIDPSSNDLMRMDAAQPQPLPKPPSGRRRGTRPLATRAAQTPPPPIPPAAEQSAAEDDTPEHYIKMLRIDAAQPAAPPEHVRRTRLDASAFPAITVTHDSLDTPSEVAEPAQPPAAVAAPAPVAPAPVAAAPVVAAPEPAAPVVAEPAPAEPVVAAPVVPAPVAVQTVAAPAEITEPPATATFPTAAEPSVAELPVEEPAATAAAPVPPFEAAWEVDEFETPAIIHELLTNGGMISGAGMPMAQAAQEGMQKVLITSPHRGAGRSTLAIGLALAAATTGIRVALVDGDWDHPTLVDDLQLDLEFGWPEAIRGGVALSETAVHSVGDGVTLFPIVPSSSALPPQTDELQQTVEQLTAHFDLIIVDGPSADMPMPPNCFQSGIIVRDLRSFDKAAIDASIAALRAAGIAQVGVAENFAS</sequence>
<reference evidence="2 3" key="1">
    <citation type="submission" date="2019-08" db="EMBL/GenBank/DDBJ databases">
        <title>Deep-cultivation of Planctomycetes and their phenomic and genomic characterization uncovers novel biology.</title>
        <authorList>
            <person name="Wiegand S."/>
            <person name="Jogler M."/>
            <person name="Boedeker C."/>
            <person name="Pinto D."/>
            <person name="Vollmers J."/>
            <person name="Rivas-Marin E."/>
            <person name="Kohn T."/>
            <person name="Peeters S.H."/>
            <person name="Heuer A."/>
            <person name="Rast P."/>
            <person name="Oberbeckmann S."/>
            <person name="Bunk B."/>
            <person name="Jeske O."/>
            <person name="Meyerdierks A."/>
            <person name="Storesund J.E."/>
            <person name="Kallscheuer N."/>
            <person name="Luecker S."/>
            <person name="Lage O.M."/>
            <person name="Pohl T."/>
            <person name="Merkel B.J."/>
            <person name="Hornburger P."/>
            <person name="Mueller R.-W."/>
            <person name="Bruemmer F."/>
            <person name="Labrenz M."/>
            <person name="Spormann A.M."/>
            <person name="Op den Camp H."/>
            <person name="Overmann J."/>
            <person name="Amann R."/>
            <person name="Jetten M.S.M."/>
            <person name="Mascher T."/>
            <person name="Medema M.H."/>
            <person name="Devos D.P."/>
            <person name="Kaster A.-K."/>
            <person name="Ovreas L."/>
            <person name="Rohde M."/>
            <person name="Galperin M.Y."/>
            <person name="Jogler C."/>
        </authorList>
    </citation>
    <scope>NUCLEOTIDE SEQUENCE [LARGE SCALE GENOMIC DNA]</scope>
    <source>
        <strain evidence="2 3">UC8</strain>
    </source>
</reference>
<dbReference type="OrthoDB" id="238666at2"/>
<accession>A0A5B9QXJ1</accession>
<protein>
    <recommendedName>
        <fullName evidence="4">CobQ/CobB/MinD/ParA nucleotide binding domain protein</fullName>
    </recommendedName>
</protein>
<dbReference type="InterPro" id="IPR050445">
    <property type="entry name" value="Bact_polysacc_biosynth/exp"/>
</dbReference>
<evidence type="ECO:0000313" key="3">
    <source>
        <dbReference type="Proteomes" id="UP000325286"/>
    </source>
</evidence>
<dbReference type="PANTHER" id="PTHR32309">
    <property type="entry name" value="TYROSINE-PROTEIN KINASE"/>
    <property type="match status" value="1"/>
</dbReference>
<keyword evidence="3" id="KW-1185">Reference proteome</keyword>
<dbReference type="AlphaFoldDB" id="A0A5B9QXJ1"/>
<dbReference type="SUPFAM" id="SSF52540">
    <property type="entry name" value="P-loop containing nucleoside triphosphate hydrolases"/>
    <property type="match status" value="1"/>
</dbReference>
<evidence type="ECO:0008006" key="4">
    <source>
        <dbReference type="Google" id="ProtNLM"/>
    </source>
</evidence>
<dbReference type="EMBL" id="CP042914">
    <property type="protein sequence ID" value="QEG43737.1"/>
    <property type="molecule type" value="Genomic_DNA"/>
</dbReference>
<dbReference type="PANTHER" id="PTHR32309:SF13">
    <property type="entry name" value="FERRIC ENTEROBACTIN TRANSPORT PROTEIN FEPE"/>
    <property type="match status" value="1"/>
</dbReference>
<dbReference type="KEGG" id="rul:UC8_57910"/>
<evidence type="ECO:0000313" key="2">
    <source>
        <dbReference type="EMBL" id="QEG43737.1"/>
    </source>
</evidence>